<gene>
    <name evidence="5" type="ORF">B4135_4240</name>
</gene>
<dbReference type="RefSeq" id="WP_061570331.1">
    <property type="nucleotide sequence ID" value="NZ_LQYT01000147.1"/>
</dbReference>
<feature type="domain" description="UDP-glucose/GDP-mannose dehydrogenase C-terminal" evidence="4">
    <location>
        <begin position="320"/>
        <end position="407"/>
    </location>
</feature>
<dbReference type="Pfam" id="PF03720">
    <property type="entry name" value="UDPG_MGDP_dh_C"/>
    <property type="match status" value="1"/>
</dbReference>
<proteinExistence type="inferred from homology"/>
<dbReference type="InterPro" id="IPR001732">
    <property type="entry name" value="UDP-Glc/GDP-Man_DH_N"/>
</dbReference>
<comment type="caution">
    <text evidence="5">The sequence shown here is derived from an EMBL/GenBank/DDBJ whole genome shotgun (WGS) entry which is preliminary data.</text>
</comment>
<sequence length="424" mass="46466">MASIQENSAAVIGLGYVGLPLSQLFLQNGFIVHGIDINQKKLESIEKGESLFPDVDSGFLRTCIREQKFSLFQDGEGAAGTEAVLICVPTPLTGTGEPDLSYVNSAVDLILPHIREGQLIVLESTSFPGTTEELILPKLEKRGFRPGENLYLAYSPERIDPGSKIPLENIPKVVGGITPSCLQKAKDLYERIFVAVHPVSSTRAAEMTKILENTQRFINISFINDFALLCEKMGIDVYEVIDAAATKPYGFTRYLPGAGIGGHCIPIDPLYLSWKAKQYDHETPFIHFADRINKKMPAYIAEKVLRLLAETGGSAGKKILVAGVAYKKDIDDVRESAAVEVIRRLMEKSTAVDYFDPLVPELTVGGKVLRSADDPLSGYDLAVVITEHSVMDREKISAAAKQVIFPESYFLPWTGETDGRGGNK</sequence>
<dbReference type="InterPro" id="IPR017476">
    <property type="entry name" value="UDP-Glc/GDP-Man"/>
</dbReference>
<dbReference type="InterPro" id="IPR014027">
    <property type="entry name" value="UDP-Glc/GDP-Man_DH_C"/>
</dbReference>
<dbReference type="PIRSF" id="PIRSF000124">
    <property type="entry name" value="UDPglc_GDPman_dh"/>
    <property type="match status" value="1"/>
</dbReference>
<dbReference type="InterPro" id="IPR036220">
    <property type="entry name" value="UDP-Glc/GDP-Man_DH_C_sf"/>
</dbReference>
<dbReference type="GO" id="GO:0000271">
    <property type="term" value="P:polysaccharide biosynthetic process"/>
    <property type="evidence" value="ECO:0007669"/>
    <property type="project" value="InterPro"/>
</dbReference>
<dbReference type="InterPro" id="IPR014026">
    <property type="entry name" value="UDP-Glc/GDP-Man_DH_dimer"/>
</dbReference>
<dbReference type="Pfam" id="PF00984">
    <property type="entry name" value="UDPG_MGDP_dh"/>
    <property type="match status" value="1"/>
</dbReference>
<dbReference type="PANTHER" id="PTHR43491:SF1">
    <property type="entry name" value="UDP-N-ACETYL-D-MANNOSAMINE DEHYDROGENASE"/>
    <property type="match status" value="1"/>
</dbReference>
<dbReference type="EC" id="1.1.1.22" evidence="5"/>
<reference evidence="5 6" key="1">
    <citation type="submission" date="2016-01" db="EMBL/GenBank/DDBJ databases">
        <title>Draft Genome Sequences of Seven Thermophilic Sporeformers Isolated from Foods.</title>
        <authorList>
            <person name="Berendsen E.M."/>
            <person name="Wells-Bennik M.H."/>
            <person name="Krawcyk A.O."/>
            <person name="De Jong A."/>
            <person name="Holsappel S."/>
            <person name="Eijlander R.T."/>
            <person name="Kuipers O.P."/>
        </authorList>
    </citation>
    <scope>NUCLEOTIDE SEQUENCE [LARGE SCALE GENOMIC DNA]</scope>
    <source>
        <strain evidence="5 6">B4135</strain>
    </source>
</reference>
<dbReference type="EMBL" id="LQYT01000147">
    <property type="protein sequence ID" value="KYD07559.1"/>
    <property type="molecule type" value="Genomic_DNA"/>
</dbReference>
<dbReference type="InterPro" id="IPR036291">
    <property type="entry name" value="NAD(P)-bd_dom_sf"/>
</dbReference>
<dbReference type="PATRIC" id="fig|301148.3.peg.2633"/>
<dbReference type="SUPFAM" id="SSF48179">
    <property type="entry name" value="6-phosphogluconate dehydrogenase C-terminal domain-like"/>
    <property type="match status" value="1"/>
</dbReference>
<comment type="similarity">
    <text evidence="3">Belongs to the UDP-glucose/GDP-mannose dehydrogenase family.</text>
</comment>
<accession>A0A150L677</accession>
<organism evidence="5 6">
    <name type="scientific">Caldibacillus debilis</name>
    <dbReference type="NCBI Taxonomy" id="301148"/>
    <lineage>
        <taxon>Bacteria</taxon>
        <taxon>Bacillati</taxon>
        <taxon>Bacillota</taxon>
        <taxon>Bacilli</taxon>
        <taxon>Bacillales</taxon>
        <taxon>Bacillaceae</taxon>
        <taxon>Caldibacillus</taxon>
    </lineage>
</organism>
<dbReference type="GO" id="GO:0003979">
    <property type="term" value="F:UDP-glucose 6-dehydrogenase activity"/>
    <property type="evidence" value="ECO:0007669"/>
    <property type="project" value="UniProtKB-EC"/>
</dbReference>
<evidence type="ECO:0000256" key="1">
    <source>
        <dbReference type="ARBA" id="ARBA00023002"/>
    </source>
</evidence>
<dbReference type="Pfam" id="PF03721">
    <property type="entry name" value="UDPG_MGDP_dh_N"/>
    <property type="match status" value="1"/>
</dbReference>
<name>A0A150L677_9BACI</name>
<evidence type="ECO:0000256" key="3">
    <source>
        <dbReference type="PIRNR" id="PIRNR000124"/>
    </source>
</evidence>
<keyword evidence="2" id="KW-0520">NAD</keyword>
<dbReference type="SMART" id="SM00984">
    <property type="entry name" value="UDPG_MGDP_dh_C"/>
    <property type="match status" value="1"/>
</dbReference>
<evidence type="ECO:0000313" key="6">
    <source>
        <dbReference type="Proteomes" id="UP000075683"/>
    </source>
</evidence>
<dbReference type="Proteomes" id="UP000075683">
    <property type="component" value="Unassembled WGS sequence"/>
</dbReference>
<evidence type="ECO:0000259" key="4">
    <source>
        <dbReference type="SMART" id="SM00984"/>
    </source>
</evidence>
<protein>
    <submittedName>
        <fullName evidence="5">UDP-glucose dehydrogenase</fullName>
        <ecNumber evidence="5">1.1.1.22</ecNumber>
    </submittedName>
</protein>
<dbReference type="SUPFAM" id="SSF51735">
    <property type="entry name" value="NAD(P)-binding Rossmann-fold domains"/>
    <property type="match status" value="1"/>
</dbReference>
<dbReference type="InterPro" id="IPR008927">
    <property type="entry name" value="6-PGluconate_DH-like_C_sf"/>
</dbReference>
<evidence type="ECO:0000256" key="2">
    <source>
        <dbReference type="ARBA" id="ARBA00023027"/>
    </source>
</evidence>
<dbReference type="GO" id="GO:0051287">
    <property type="term" value="F:NAD binding"/>
    <property type="evidence" value="ECO:0007669"/>
    <property type="project" value="InterPro"/>
</dbReference>
<dbReference type="InterPro" id="IPR028359">
    <property type="entry name" value="UDP_ManNAc/GlcNAc_DH"/>
</dbReference>
<dbReference type="STRING" id="301148.B4135_4240"/>
<dbReference type="OrthoDB" id="9803238at2"/>
<dbReference type="PIRSF" id="PIRSF500136">
    <property type="entry name" value="UDP_ManNAc_DH"/>
    <property type="match status" value="1"/>
</dbReference>
<dbReference type="Gene3D" id="3.40.50.720">
    <property type="entry name" value="NAD(P)-binding Rossmann-like Domain"/>
    <property type="match status" value="2"/>
</dbReference>
<dbReference type="PANTHER" id="PTHR43491">
    <property type="entry name" value="UDP-N-ACETYL-D-MANNOSAMINE DEHYDROGENASE"/>
    <property type="match status" value="1"/>
</dbReference>
<dbReference type="NCBIfam" id="TIGR03026">
    <property type="entry name" value="NDP-sugDHase"/>
    <property type="match status" value="1"/>
</dbReference>
<dbReference type="GO" id="GO:0016628">
    <property type="term" value="F:oxidoreductase activity, acting on the CH-CH group of donors, NAD or NADP as acceptor"/>
    <property type="evidence" value="ECO:0007669"/>
    <property type="project" value="InterPro"/>
</dbReference>
<dbReference type="AlphaFoldDB" id="A0A150L677"/>
<keyword evidence="1 5" id="KW-0560">Oxidoreductase</keyword>
<evidence type="ECO:0000313" key="5">
    <source>
        <dbReference type="EMBL" id="KYD07559.1"/>
    </source>
</evidence>
<dbReference type="SUPFAM" id="SSF52413">
    <property type="entry name" value="UDP-glucose/GDP-mannose dehydrogenase C-terminal domain"/>
    <property type="match status" value="1"/>
</dbReference>